<comment type="caution">
    <text evidence="2">The sequence shown here is derived from an EMBL/GenBank/DDBJ whole genome shotgun (WGS) entry which is preliminary data.</text>
</comment>
<reference evidence="2 3" key="1">
    <citation type="submission" date="2022-10" db="EMBL/GenBank/DDBJ databases">
        <title>High-quality genome sequences of two octocoral-associated bacteria, Endozoicomonas euniceicola EF212 and Endozoicomonas gorgoniicola PS125.</title>
        <authorList>
            <person name="Chiou Y.-J."/>
            <person name="Chen Y.-H."/>
        </authorList>
    </citation>
    <scope>NUCLEOTIDE SEQUENCE [LARGE SCALE GENOMIC DNA]</scope>
    <source>
        <strain evidence="2 3">PS125</strain>
    </source>
</reference>
<dbReference type="Proteomes" id="UP001209854">
    <property type="component" value="Unassembled WGS sequence"/>
</dbReference>
<protein>
    <submittedName>
        <fullName evidence="2">Uncharacterized protein</fullName>
    </submittedName>
</protein>
<name>A0ABT3MRR4_9GAMM</name>
<dbReference type="EMBL" id="JAPFCC010000001">
    <property type="protein sequence ID" value="MCW7552064.1"/>
    <property type="molecule type" value="Genomic_DNA"/>
</dbReference>
<feature type="compositionally biased region" description="Low complexity" evidence="1">
    <location>
        <begin position="143"/>
        <end position="156"/>
    </location>
</feature>
<keyword evidence="3" id="KW-1185">Reference proteome</keyword>
<gene>
    <name evidence="2" type="ORF">NX722_05280</name>
</gene>
<feature type="region of interest" description="Disordered" evidence="1">
    <location>
        <begin position="36"/>
        <end position="79"/>
    </location>
</feature>
<accession>A0ABT3MRR4</accession>
<sequence length="265" mass="29429">MHLTAKKLSTWLILGQLFLAFPLYAGKKINLSINSQTSTASPQNSTQSTNTSEENPALSVSVSSTSNGEDSPESDNKVEQLSEFMERLRTDILNDFECISTGQSVANPDIDLSVYSNLVRQRLAEVNRLSVFEVTVQRSSVQSSSSTSIQSNESSQEFNDNSSRKTLLKIQGDITAQKNDLSKALNKGLNQFYDSLLPFFTSDSNTGNAHFIFLFWIDENNALNLFRQSSSSRTSTAPLQALTEPFQQSLQPFTYFNWNSGCSLQ</sequence>
<proteinExistence type="predicted"/>
<organism evidence="2 3">
    <name type="scientific">Endozoicomonas gorgoniicola</name>
    <dbReference type="NCBI Taxonomy" id="1234144"/>
    <lineage>
        <taxon>Bacteria</taxon>
        <taxon>Pseudomonadati</taxon>
        <taxon>Pseudomonadota</taxon>
        <taxon>Gammaproteobacteria</taxon>
        <taxon>Oceanospirillales</taxon>
        <taxon>Endozoicomonadaceae</taxon>
        <taxon>Endozoicomonas</taxon>
    </lineage>
</organism>
<dbReference type="RefSeq" id="WP_262567044.1">
    <property type="nucleotide sequence ID" value="NZ_JAPFCC010000001.1"/>
</dbReference>
<evidence type="ECO:0000313" key="3">
    <source>
        <dbReference type="Proteomes" id="UP001209854"/>
    </source>
</evidence>
<feature type="compositionally biased region" description="Polar residues" evidence="1">
    <location>
        <begin position="58"/>
        <end position="69"/>
    </location>
</feature>
<evidence type="ECO:0000313" key="2">
    <source>
        <dbReference type="EMBL" id="MCW7552064.1"/>
    </source>
</evidence>
<feature type="region of interest" description="Disordered" evidence="1">
    <location>
        <begin position="143"/>
        <end position="162"/>
    </location>
</feature>
<evidence type="ECO:0000256" key="1">
    <source>
        <dbReference type="SAM" id="MobiDB-lite"/>
    </source>
</evidence>
<feature type="compositionally biased region" description="Low complexity" evidence="1">
    <location>
        <begin position="36"/>
        <end position="52"/>
    </location>
</feature>